<feature type="compositionally biased region" description="Low complexity" evidence="1">
    <location>
        <begin position="78"/>
        <end position="87"/>
    </location>
</feature>
<feature type="compositionally biased region" description="Low complexity" evidence="1">
    <location>
        <begin position="8"/>
        <end position="20"/>
    </location>
</feature>
<proteinExistence type="predicted"/>
<comment type="caution">
    <text evidence="2">The sequence shown here is derived from an EMBL/GenBank/DDBJ whole genome shotgun (WGS) entry which is preliminary data.</text>
</comment>
<evidence type="ECO:0000313" key="2">
    <source>
        <dbReference type="EMBL" id="CAK0839232.1"/>
    </source>
</evidence>
<protein>
    <submittedName>
        <fullName evidence="2">Uncharacterized protein</fullName>
    </submittedName>
</protein>
<feature type="compositionally biased region" description="Basic and acidic residues" evidence="1">
    <location>
        <begin position="102"/>
        <end position="111"/>
    </location>
</feature>
<accession>A0ABN9T2M2</accession>
<evidence type="ECO:0000313" key="3">
    <source>
        <dbReference type="Proteomes" id="UP001189429"/>
    </source>
</evidence>
<dbReference type="Proteomes" id="UP001189429">
    <property type="component" value="Unassembled WGS sequence"/>
</dbReference>
<feature type="compositionally biased region" description="Low complexity" evidence="1">
    <location>
        <begin position="143"/>
        <end position="153"/>
    </location>
</feature>
<dbReference type="EMBL" id="CAUYUJ010014280">
    <property type="protein sequence ID" value="CAK0839232.1"/>
    <property type="molecule type" value="Genomic_DNA"/>
</dbReference>
<feature type="region of interest" description="Disordered" evidence="1">
    <location>
        <begin position="1"/>
        <end position="209"/>
    </location>
</feature>
<feature type="compositionally biased region" description="Basic residues" evidence="1">
    <location>
        <begin position="154"/>
        <end position="165"/>
    </location>
</feature>
<name>A0ABN9T2M2_9DINO</name>
<keyword evidence="3" id="KW-1185">Reference proteome</keyword>
<gene>
    <name evidence="2" type="ORF">PCOR1329_LOCUS34964</name>
</gene>
<evidence type="ECO:0000256" key="1">
    <source>
        <dbReference type="SAM" id="MobiDB-lite"/>
    </source>
</evidence>
<organism evidence="2 3">
    <name type="scientific">Prorocentrum cordatum</name>
    <dbReference type="NCBI Taxonomy" id="2364126"/>
    <lineage>
        <taxon>Eukaryota</taxon>
        <taxon>Sar</taxon>
        <taxon>Alveolata</taxon>
        <taxon>Dinophyceae</taxon>
        <taxon>Prorocentrales</taxon>
        <taxon>Prorocentraceae</taxon>
        <taxon>Prorocentrum</taxon>
    </lineage>
</organism>
<feature type="compositionally biased region" description="Low complexity" evidence="1">
    <location>
        <begin position="176"/>
        <end position="195"/>
    </location>
</feature>
<sequence>MPEPQDCAYPRPAAAVPPWVDDAEPPGQQQPRVLLAPHRTSEPRRAAPATPACSSAGARAEPGRRDAAGGDAAGGALGPLVGAPAARTAPGADGQRGSGDGASRDASERSRASAMRRCRSMPATPTVTKKGRGGSGHAHHKAAAATTGAAAARARARRGGRRGHPRAQEDGAPVFLRQQRPSAAARRAGRGASLPGVPAARGCRRGVAA</sequence>
<reference evidence="2" key="1">
    <citation type="submission" date="2023-10" db="EMBL/GenBank/DDBJ databases">
        <authorList>
            <person name="Chen Y."/>
            <person name="Shah S."/>
            <person name="Dougan E. K."/>
            <person name="Thang M."/>
            <person name="Chan C."/>
        </authorList>
    </citation>
    <scope>NUCLEOTIDE SEQUENCE [LARGE SCALE GENOMIC DNA]</scope>
</reference>
<feature type="compositionally biased region" description="Basic residues" evidence="1">
    <location>
        <begin position="129"/>
        <end position="142"/>
    </location>
</feature>